<evidence type="ECO:0000256" key="3">
    <source>
        <dbReference type="ARBA" id="ARBA00022692"/>
    </source>
</evidence>
<name>A0A1B1NWB0_9VIBR</name>
<organism evidence="6 7">
    <name type="scientific">Vibrio scophthalmi</name>
    <dbReference type="NCBI Taxonomy" id="45658"/>
    <lineage>
        <taxon>Bacteria</taxon>
        <taxon>Pseudomonadati</taxon>
        <taxon>Pseudomonadota</taxon>
        <taxon>Gammaproteobacteria</taxon>
        <taxon>Vibrionales</taxon>
        <taxon>Vibrionaceae</taxon>
        <taxon>Vibrio</taxon>
    </lineage>
</organism>
<comment type="caution">
    <text evidence="6">The sequence shown here is derived from an EMBL/GenBank/DDBJ whole genome shotgun (WGS) entry which is preliminary data.</text>
</comment>
<keyword evidence="3" id="KW-0812">Transmembrane</keyword>
<evidence type="ECO:0000256" key="1">
    <source>
        <dbReference type="ARBA" id="ARBA00004651"/>
    </source>
</evidence>
<evidence type="ECO:0000313" key="7">
    <source>
        <dbReference type="Proteomes" id="UP000095131"/>
    </source>
</evidence>
<evidence type="ECO:0000313" key="6">
    <source>
        <dbReference type="EMBL" id="ODS05675.1"/>
    </source>
</evidence>
<proteinExistence type="predicted"/>
<evidence type="ECO:0000256" key="5">
    <source>
        <dbReference type="ARBA" id="ARBA00023136"/>
    </source>
</evidence>
<dbReference type="AlphaFoldDB" id="A0A1B1NWB0"/>
<dbReference type="RefSeq" id="WP_009385462.1">
    <property type="nucleotide sequence ID" value="NZ_CP016308.1"/>
</dbReference>
<accession>A0A1B1NWB0</accession>
<keyword evidence="5" id="KW-0472">Membrane</keyword>
<evidence type="ECO:0000256" key="4">
    <source>
        <dbReference type="ARBA" id="ARBA00022989"/>
    </source>
</evidence>
<dbReference type="GO" id="GO:0005886">
    <property type="term" value="C:plasma membrane"/>
    <property type="evidence" value="ECO:0007669"/>
    <property type="project" value="UniProtKB-SubCell"/>
</dbReference>
<dbReference type="PANTHER" id="PTHR30086">
    <property type="entry name" value="ARGININE EXPORTER PROTEIN ARGO"/>
    <property type="match status" value="1"/>
</dbReference>
<dbReference type="EMBL" id="MDCJ01000007">
    <property type="protein sequence ID" value="ODS05675.1"/>
    <property type="molecule type" value="Genomic_DNA"/>
</dbReference>
<sequence>MQWEQLTALALFAFVSTFTPGPNNLMLMSSGANVGFNKTIPHMLGITIGFPVMVILVGFGLVELFEQYPIVHQGLKVVSLTYLAYLAWQIARSQPPSETTLNYQPLSFWQAASFQWVNPKGWSMALTAVSVYNPHNSWLGLTIIALVYALANVPSVSFWTVAGQKLQHFLTTPVRVRTFNYSMALLLVASTIPML</sequence>
<dbReference type="KEGG" id="vsc:VSVS12_04298"/>
<evidence type="ECO:0000256" key="2">
    <source>
        <dbReference type="ARBA" id="ARBA00022475"/>
    </source>
</evidence>
<dbReference type="PATRIC" id="fig|45658.6.peg.4271"/>
<dbReference type="GO" id="GO:0033228">
    <property type="term" value="P:cysteine export across plasma membrane"/>
    <property type="evidence" value="ECO:0007669"/>
    <property type="project" value="TreeGrafter"/>
</dbReference>
<dbReference type="GO" id="GO:0015171">
    <property type="term" value="F:amino acid transmembrane transporter activity"/>
    <property type="evidence" value="ECO:0007669"/>
    <property type="project" value="TreeGrafter"/>
</dbReference>
<gene>
    <name evidence="6" type="ORF">VSF3289_04816</name>
</gene>
<protein>
    <submittedName>
        <fullName evidence="6">Cysteine/O-acetylserine efflux protein</fullName>
    </submittedName>
</protein>
<dbReference type="InterPro" id="IPR001123">
    <property type="entry name" value="LeuE-type"/>
</dbReference>
<dbReference type="PANTHER" id="PTHR30086:SF20">
    <property type="entry name" value="ARGININE EXPORTER PROTEIN ARGO-RELATED"/>
    <property type="match status" value="1"/>
</dbReference>
<reference evidence="6 7" key="1">
    <citation type="submission" date="2016-08" db="EMBL/GenBank/DDBJ databases">
        <title>Genome sequencing of Vibrio scophthalmi strain FP3289, an isolated from Paralichthys olivaceus.</title>
        <authorList>
            <person name="Han H.-J."/>
        </authorList>
    </citation>
    <scope>NUCLEOTIDE SEQUENCE [LARGE SCALE GENOMIC DNA]</scope>
    <source>
        <strain evidence="6 7">FP3289</strain>
    </source>
</reference>
<comment type="subcellular location">
    <subcellularLocation>
        <location evidence="1">Cell membrane</location>
        <topology evidence="1">Multi-pass membrane protein</topology>
    </subcellularLocation>
</comment>
<keyword evidence="4" id="KW-1133">Transmembrane helix</keyword>
<dbReference type="Pfam" id="PF01810">
    <property type="entry name" value="LysE"/>
    <property type="match status" value="1"/>
</dbReference>
<dbReference type="OrthoDB" id="9812084at2"/>
<dbReference type="Proteomes" id="UP000095131">
    <property type="component" value="Unassembled WGS sequence"/>
</dbReference>
<keyword evidence="2" id="KW-1003">Cell membrane</keyword>